<accession>A0ABQ5B307</accession>
<dbReference type="SUPFAM" id="SSF57756">
    <property type="entry name" value="Retrovirus zinc finger-like domains"/>
    <property type="match status" value="1"/>
</dbReference>
<dbReference type="InterPro" id="IPR036875">
    <property type="entry name" value="Znf_CCHC_sf"/>
</dbReference>
<reference evidence="2" key="2">
    <citation type="submission" date="2022-01" db="EMBL/GenBank/DDBJ databases">
        <authorList>
            <person name="Yamashiro T."/>
            <person name="Shiraishi A."/>
            <person name="Satake H."/>
            <person name="Nakayama K."/>
        </authorList>
    </citation>
    <scope>NUCLEOTIDE SEQUENCE</scope>
</reference>
<feature type="compositionally biased region" description="Polar residues" evidence="1">
    <location>
        <begin position="145"/>
        <end position="159"/>
    </location>
</feature>
<protein>
    <submittedName>
        <fullName evidence="2">Reverse transcriptase domain-containing protein</fullName>
    </submittedName>
</protein>
<dbReference type="GO" id="GO:0003964">
    <property type="term" value="F:RNA-directed DNA polymerase activity"/>
    <property type="evidence" value="ECO:0007669"/>
    <property type="project" value="UniProtKB-KW"/>
</dbReference>
<dbReference type="Gene3D" id="4.10.60.10">
    <property type="entry name" value="Zinc finger, CCHC-type"/>
    <property type="match status" value="1"/>
</dbReference>
<reference evidence="2" key="1">
    <citation type="journal article" date="2022" name="Int. J. Mol. Sci.">
        <title>Draft Genome of Tanacetum Coccineum: Genomic Comparison of Closely Related Tanacetum-Family Plants.</title>
        <authorList>
            <person name="Yamashiro T."/>
            <person name="Shiraishi A."/>
            <person name="Nakayama K."/>
            <person name="Satake H."/>
        </authorList>
    </citation>
    <scope>NUCLEOTIDE SEQUENCE</scope>
</reference>
<feature type="region of interest" description="Disordered" evidence="1">
    <location>
        <begin position="142"/>
        <end position="173"/>
    </location>
</feature>
<evidence type="ECO:0000313" key="2">
    <source>
        <dbReference type="EMBL" id="GJT07831.1"/>
    </source>
</evidence>
<dbReference type="Proteomes" id="UP001151760">
    <property type="component" value="Unassembled WGS sequence"/>
</dbReference>
<dbReference type="EMBL" id="BQNB010012783">
    <property type="protein sequence ID" value="GJT07831.1"/>
    <property type="molecule type" value="Genomic_DNA"/>
</dbReference>
<feature type="compositionally biased region" description="Basic and acidic residues" evidence="1">
    <location>
        <begin position="161"/>
        <end position="173"/>
    </location>
</feature>
<keyword evidence="3" id="KW-1185">Reference proteome</keyword>
<proteinExistence type="predicted"/>
<gene>
    <name evidence="2" type="ORF">Tco_0842293</name>
</gene>
<organism evidence="2 3">
    <name type="scientific">Tanacetum coccineum</name>
    <dbReference type="NCBI Taxonomy" id="301880"/>
    <lineage>
        <taxon>Eukaryota</taxon>
        <taxon>Viridiplantae</taxon>
        <taxon>Streptophyta</taxon>
        <taxon>Embryophyta</taxon>
        <taxon>Tracheophyta</taxon>
        <taxon>Spermatophyta</taxon>
        <taxon>Magnoliopsida</taxon>
        <taxon>eudicotyledons</taxon>
        <taxon>Gunneridae</taxon>
        <taxon>Pentapetalae</taxon>
        <taxon>asterids</taxon>
        <taxon>campanulids</taxon>
        <taxon>Asterales</taxon>
        <taxon>Asteraceae</taxon>
        <taxon>Asteroideae</taxon>
        <taxon>Anthemideae</taxon>
        <taxon>Anthemidinae</taxon>
        <taxon>Tanacetum</taxon>
    </lineage>
</organism>
<evidence type="ECO:0000313" key="3">
    <source>
        <dbReference type="Proteomes" id="UP001151760"/>
    </source>
</evidence>
<comment type="caution">
    <text evidence="2">The sequence shown here is derived from an EMBL/GenBank/DDBJ whole genome shotgun (WGS) entry which is preliminary data.</text>
</comment>
<sequence length="173" mass="18783">MVLEEEYRVEKFIGGLPDNIQGNVIAAEPTRLQDAVRITNNLMEQKLKGYANTRGQNVARAYMAGNNKKNGYEGTLSFCSKSVVIVPTQGTPGPNQGIITCFECGAQGHYRKDYPKVKNQKRGNKARVPDAKGKAYVLGVGDANLGSNTVTGMTPSKQKSTNRESEGDDESKP</sequence>
<name>A0ABQ5B307_9ASTR</name>
<evidence type="ECO:0000256" key="1">
    <source>
        <dbReference type="SAM" id="MobiDB-lite"/>
    </source>
</evidence>
<keyword evidence="2" id="KW-0548">Nucleotidyltransferase</keyword>
<keyword evidence="2" id="KW-0808">Transferase</keyword>
<keyword evidence="2" id="KW-0695">RNA-directed DNA polymerase</keyword>